<evidence type="ECO:0000313" key="1">
    <source>
        <dbReference type="EMBL" id="NPE23943.1"/>
    </source>
</evidence>
<keyword evidence="2" id="KW-1185">Reference proteome</keyword>
<protein>
    <submittedName>
        <fullName evidence="1">Uncharacterized protein</fullName>
    </submittedName>
</protein>
<dbReference type="PROSITE" id="PS51257">
    <property type="entry name" value="PROKAR_LIPOPROTEIN"/>
    <property type="match status" value="1"/>
</dbReference>
<proteinExistence type="predicted"/>
<organism evidence="1 2">
    <name type="scientific">Xylanibacter caecicola</name>
    <dbReference type="NCBI Taxonomy" id="2736294"/>
    <lineage>
        <taxon>Bacteria</taxon>
        <taxon>Pseudomonadati</taxon>
        <taxon>Bacteroidota</taxon>
        <taxon>Bacteroidia</taxon>
        <taxon>Bacteroidales</taxon>
        <taxon>Prevotellaceae</taxon>
        <taxon>Xylanibacter</taxon>
    </lineage>
</organism>
<sequence>MRTSLLLLFALLIGCVHTGVAQVKTLRVEASGFSPGTCLTAPGDSGGSGGV</sequence>
<dbReference type="EMBL" id="JABKKJ010000001">
    <property type="protein sequence ID" value="NPE23943.1"/>
    <property type="molecule type" value="Genomic_DNA"/>
</dbReference>
<dbReference type="RefSeq" id="WP_172343478.1">
    <property type="nucleotide sequence ID" value="NZ_CATJFF010000096.1"/>
</dbReference>
<accession>A0ABX2B0I7</accession>
<evidence type="ECO:0000313" key="2">
    <source>
        <dbReference type="Proteomes" id="UP000820977"/>
    </source>
</evidence>
<gene>
    <name evidence="1" type="ORF">HPS54_00160</name>
</gene>
<reference evidence="1 2" key="1">
    <citation type="submission" date="2020-05" db="EMBL/GenBank/DDBJ databases">
        <title>Distinct polysaccharide utilization as determinants for interspecies competition between intestinal Prevotella spp.</title>
        <authorList>
            <person name="Galvez E.J.C."/>
            <person name="Iljazovic A."/>
            <person name="Strowig T."/>
        </authorList>
    </citation>
    <scope>NUCLEOTIDE SEQUENCE [LARGE SCALE GENOMIC DNA]</scope>
    <source>
        <strain evidence="1 2">PCHR</strain>
    </source>
</reference>
<comment type="caution">
    <text evidence="1">The sequence shown here is derived from an EMBL/GenBank/DDBJ whole genome shotgun (WGS) entry which is preliminary data.</text>
</comment>
<name>A0ABX2B0I7_9BACT</name>
<dbReference type="Proteomes" id="UP000820977">
    <property type="component" value="Unassembled WGS sequence"/>
</dbReference>